<accession>A0ABW4E6I1</accession>
<evidence type="ECO:0000256" key="9">
    <source>
        <dbReference type="ARBA" id="ARBA00023118"/>
    </source>
</evidence>
<dbReference type="Pfam" id="PF00270">
    <property type="entry name" value="DEAD"/>
    <property type="match status" value="1"/>
</dbReference>
<dbReference type="Gene3D" id="1.10.3210.30">
    <property type="match status" value="1"/>
</dbReference>
<organism evidence="12 13">
    <name type="scientific">Lacticaseibacillus baoqingensis</name>
    <dbReference type="NCBI Taxonomy" id="2486013"/>
    <lineage>
        <taxon>Bacteria</taxon>
        <taxon>Bacillati</taxon>
        <taxon>Bacillota</taxon>
        <taxon>Bacilli</taxon>
        <taxon>Lactobacillales</taxon>
        <taxon>Lactobacillaceae</taxon>
        <taxon>Lacticaseibacillus</taxon>
    </lineage>
</organism>
<dbReference type="InterPro" id="IPR038257">
    <property type="entry name" value="CRISPR-assoc_Cas3_HD_sf"/>
</dbReference>
<keyword evidence="13" id="KW-1185">Reference proteome</keyword>
<dbReference type="Gene3D" id="3.40.50.300">
    <property type="entry name" value="P-loop containing nucleotide triphosphate hydrolases"/>
    <property type="match status" value="2"/>
</dbReference>
<dbReference type="RefSeq" id="WP_125754314.1">
    <property type="nucleotide sequence ID" value="NZ_JBHTON010000030.1"/>
</dbReference>
<evidence type="ECO:0000256" key="4">
    <source>
        <dbReference type="ARBA" id="ARBA00022723"/>
    </source>
</evidence>
<dbReference type="InterPro" id="IPR014001">
    <property type="entry name" value="Helicase_ATP-bd"/>
</dbReference>
<evidence type="ECO:0000259" key="10">
    <source>
        <dbReference type="PROSITE" id="PS51192"/>
    </source>
</evidence>
<dbReference type="InterPro" id="IPR027417">
    <property type="entry name" value="P-loop_NTPase"/>
</dbReference>
<keyword evidence="7" id="KW-0347">Helicase</keyword>
<keyword evidence="5" id="KW-0547">Nucleotide-binding</keyword>
<dbReference type="InterPro" id="IPR011545">
    <property type="entry name" value="DEAD/DEAH_box_helicase_dom"/>
</dbReference>
<comment type="similarity">
    <text evidence="2">In the central section; belongs to the CRISPR-associated helicase Cas3 family.</text>
</comment>
<dbReference type="NCBIfam" id="TIGR01596">
    <property type="entry name" value="cas3_HD"/>
    <property type="match status" value="1"/>
</dbReference>
<keyword evidence="9" id="KW-0051">Antiviral defense</keyword>
<gene>
    <name evidence="12" type="primary">cas3</name>
    <name evidence="12" type="ORF">ACFQ5J_09680</name>
</gene>
<dbReference type="PROSITE" id="PS51643">
    <property type="entry name" value="HD_CAS3"/>
    <property type="match status" value="1"/>
</dbReference>
<dbReference type="PROSITE" id="PS51192">
    <property type="entry name" value="HELICASE_ATP_BIND_1"/>
    <property type="match status" value="1"/>
</dbReference>
<reference evidence="13" key="1">
    <citation type="journal article" date="2019" name="Int. J. Syst. Evol. Microbiol.">
        <title>The Global Catalogue of Microorganisms (GCM) 10K type strain sequencing project: providing services to taxonomists for standard genome sequencing and annotation.</title>
        <authorList>
            <consortium name="The Broad Institute Genomics Platform"/>
            <consortium name="The Broad Institute Genome Sequencing Center for Infectious Disease"/>
            <person name="Wu L."/>
            <person name="Ma J."/>
        </authorList>
    </citation>
    <scope>NUCLEOTIDE SEQUENCE [LARGE SCALE GENOMIC DNA]</scope>
    <source>
        <strain evidence="13">CCM 8903</strain>
    </source>
</reference>
<evidence type="ECO:0000256" key="2">
    <source>
        <dbReference type="ARBA" id="ARBA00009046"/>
    </source>
</evidence>
<evidence type="ECO:0000256" key="1">
    <source>
        <dbReference type="ARBA" id="ARBA00006847"/>
    </source>
</evidence>
<protein>
    <submittedName>
        <fullName evidence="12">CRISPR-associated helicase Cas3</fullName>
    </submittedName>
</protein>
<evidence type="ECO:0000256" key="5">
    <source>
        <dbReference type="ARBA" id="ARBA00022741"/>
    </source>
</evidence>
<dbReference type="SUPFAM" id="SSF52540">
    <property type="entry name" value="P-loop containing nucleoside triphosphate hydrolases"/>
    <property type="match status" value="1"/>
</dbReference>
<dbReference type="NCBIfam" id="TIGR01587">
    <property type="entry name" value="cas3_core"/>
    <property type="match status" value="1"/>
</dbReference>
<proteinExistence type="inferred from homology"/>
<dbReference type="InterPro" id="IPR054712">
    <property type="entry name" value="Cas3-like_dom"/>
</dbReference>
<evidence type="ECO:0000256" key="6">
    <source>
        <dbReference type="ARBA" id="ARBA00022801"/>
    </source>
</evidence>
<dbReference type="Pfam" id="PF18019">
    <property type="entry name" value="Cas3_HD"/>
    <property type="match status" value="1"/>
</dbReference>
<evidence type="ECO:0000313" key="12">
    <source>
        <dbReference type="EMBL" id="MFD1485499.1"/>
    </source>
</evidence>
<keyword evidence="8" id="KW-0067">ATP-binding</keyword>
<evidence type="ECO:0000313" key="13">
    <source>
        <dbReference type="Proteomes" id="UP001597252"/>
    </source>
</evidence>
<evidence type="ECO:0000256" key="8">
    <source>
        <dbReference type="ARBA" id="ARBA00022840"/>
    </source>
</evidence>
<dbReference type="SMART" id="SM00487">
    <property type="entry name" value="DEXDc"/>
    <property type="match status" value="1"/>
</dbReference>
<keyword evidence="6" id="KW-0378">Hydrolase</keyword>
<dbReference type="Pfam" id="PF18395">
    <property type="entry name" value="Cas3_C"/>
    <property type="match status" value="1"/>
</dbReference>
<comment type="similarity">
    <text evidence="1">In the N-terminal section; belongs to the CRISPR-associated nuclease Cas3-HD family.</text>
</comment>
<dbReference type="Pfam" id="PF22590">
    <property type="entry name" value="Cas3-like_C_2"/>
    <property type="match status" value="1"/>
</dbReference>
<dbReference type="CDD" id="cd17930">
    <property type="entry name" value="DEXHc_cas3"/>
    <property type="match status" value="1"/>
</dbReference>
<dbReference type="InterPro" id="IPR041372">
    <property type="entry name" value="Cas3_C"/>
</dbReference>
<dbReference type="InterPro" id="IPR006483">
    <property type="entry name" value="CRISPR-assoc_Cas3_HD"/>
</dbReference>
<dbReference type="EMBL" id="JBHTON010000030">
    <property type="protein sequence ID" value="MFD1485499.1"/>
    <property type="molecule type" value="Genomic_DNA"/>
</dbReference>
<keyword evidence="4" id="KW-0479">Metal-binding</keyword>
<sequence length="923" mass="102302">MDEFGSLSIAAKTLWAKKRSEDGHEYWLPLVAHLNDTMRVIHWLANNWLADGQRDWLAQSLGDEGVDRLVNFLGFTHDIGKATPAFQIKPSYDGNQSLDQELLEQLMRAGFSGLADTALASERQSPHALAGEAILEHFGVPAAIGAIIGGHHGKPESRPPRDQLSVYTANYWQKDHDPAIQQHWQAVQTELFQQGMKLAGYQAVAELPVIDQPQAVMLEGLLIMADWLASSESLGDDSVLFPLISIEQDLNDIDLTGRFENAMGNWYLGEDIAPQGMPDRDTVYAERFGYQPRPVQQKLTTVLDETIDPGIVIIEAPMGLGKTEIALVAAEQLAYRSGRRGLFFGLPTQATANAMFDRVVAWLQALPGTEAAVRSIELLHGKARFNQHFQQLPDAANIESKNAVSVNSWFSGKKRILDEFAVGTIDNLLVMALKQKHLALKHLGLSKKVIILDEVHAYDAYMSQYLYRAIRWLGAYHVPVVILSATLPKAKRNALLAAYFAGKYGRKLSASAADLSALPADWEQSEAYPLMTMLDGRKVVQITKFAGVSDQLPQAITVETDDAEDAVLIKQVIDSIAAGGVAGVIVNTVKRAQNLARMVPDDIPLIVLHSAFLAPDRTRQEQQLQAAIGKLGARPARMIVIGTQVLEQSLDIDFDILYTDIAPLDLLLQRAGRLHRHAITRPEQLQQPRMIVMGIQGPGKFADADELIYSRYLLLKTVHYLPAVLQLPTDISCLVQLVYDREHEPEIVGLQEAKAEFDAQIATAQKKAQVFQIKKPDRGRRATLHGWLDRSLTSVDKDEQRAQAAVRDIQETLEVILIRHTVVADQLVDGRPLAQCTSQEIAAQVVRLPRAVSIDINAAIAELEKTTHHFFSQWQTDKWLKGALVLPLDEHLTGTLGRWRLTYSPTLGLSYEPMEVEASEASI</sequence>
<feature type="domain" description="HD Cas3-type" evidence="11">
    <location>
        <begin position="23"/>
        <end position="228"/>
    </location>
</feature>
<dbReference type="CDD" id="cd09641">
    <property type="entry name" value="Cas3''_I"/>
    <property type="match status" value="1"/>
</dbReference>
<dbReference type="Proteomes" id="UP001597252">
    <property type="component" value="Unassembled WGS sequence"/>
</dbReference>
<name>A0ABW4E6I1_9LACO</name>
<keyword evidence="3" id="KW-0540">Nuclease</keyword>
<dbReference type="InterPro" id="IPR006474">
    <property type="entry name" value="Helicase_Cas3_CRISPR-ass_core"/>
</dbReference>
<comment type="caution">
    <text evidence="12">The sequence shown here is derived from an EMBL/GenBank/DDBJ whole genome shotgun (WGS) entry which is preliminary data.</text>
</comment>
<evidence type="ECO:0000259" key="11">
    <source>
        <dbReference type="PROSITE" id="PS51643"/>
    </source>
</evidence>
<feature type="domain" description="Helicase ATP-binding" evidence="10">
    <location>
        <begin position="303"/>
        <end position="505"/>
    </location>
</feature>
<evidence type="ECO:0000256" key="3">
    <source>
        <dbReference type="ARBA" id="ARBA00022722"/>
    </source>
</evidence>
<evidence type="ECO:0000256" key="7">
    <source>
        <dbReference type="ARBA" id="ARBA00022806"/>
    </source>
</evidence>